<evidence type="ECO:0000313" key="3">
    <source>
        <dbReference type="EMBL" id="GII50867.1"/>
    </source>
</evidence>
<protein>
    <submittedName>
        <fullName evidence="3">Uncharacterized protein</fullName>
    </submittedName>
</protein>
<keyword evidence="2" id="KW-1133">Transmembrane helix</keyword>
<accession>A0A8J3UT60</accession>
<feature type="compositionally biased region" description="Basic and acidic residues" evidence="1">
    <location>
        <begin position="1"/>
        <end position="19"/>
    </location>
</feature>
<keyword evidence="2" id="KW-0472">Membrane</keyword>
<sequence length="315" mass="34680">MSGRKPERTRQTDVPERGSDVTQRPTGGDRPGPGSPDSRDWFAPPLDQPADMDITYTGPPPQPPSIPIPGTLRPVGDLRVWPAPSEEEHTMTVPFPAVPGTRVELPAHYRRPTQAAVPAPPPRKKMSRGKRRALLGAGAILSVAAAVALPGWFAYEVYQYGRPSDHIHIVKPGQAATWQHVSWKVSLAAIPDPVPSAKPDTSRQWMKVVVTRTALDEEGTIRHYTPEVRLTDKSGRVWLAEMVNETTPNEPQENKIGTPYQIDLMGVVPPSVADQVEVLLRPSISRDVPGQSVTDMMKESVTTEEKSDQVLRFTR</sequence>
<dbReference type="Proteomes" id="UP000644610">
    <property type="component" value="Unassembled WGS sequence"/>
</dbReference>
<dbReference type="EMBL" id="BOOQ01000057">
    <property type="protein sequence ID" value="GII50867.1"/>
    <property type="molecule type" value="Genomic_DNA"/>
</dbReference>
<feature type="compositionally biased region" description="Basic and acidic residues" evidence="1">
    <location>
        <begin position="296"/>
        <end position="309"/>
    </location>
</feature>
<evidence type="ECO:0000256" key="2">
    <source>
        <dbReference type="SAM" id="Phobius"/>
    </source>
</evidence>
<keyword evidence="2" id="KW-0812">Transmembrane</keyword>
<evidence type="ECO:0000313" key="4">
    <source>
        <dbReference type="Proteomes" id="UP000644610"/>
    </source>
</evidence>
<gene>
    <name evidence="3" type="ORF">Psi02_72910</name>
</gene>
<name>A0A8J3UT60_9ACTN</name>
<feature type="compositionally biased region" description="Pro residues" evidence="1">
    <location>
        <begin position="58"/>
        <end position="67"/>
    </location>
</feature>
<keyword evidence="4" id="KW-1185">Reference proteome</keyword>
<reference evidence="3" key="1">
    <citation type="submission" date="2021-01" db="EMBL/GenBank/DDBJ databases">
        <title>Whole genome shotgun sequence of Planotetraspora silvatica NBRC 100141.</title>
        <authorList>
            <person name="Komaki H."/>
            <person name="Tamura T."/>
        </authorList>
    </citation>
    <scope>NUCLEOTIDE SEQUENCE</scope>
    <source>
        <strain evidence="3">NBRC 100141</strain>
    </source>
</reference>
<proteinExistence type="predicted"/>
<feature type="transmembrane region" description="Helical" evidence="2">
    <location>
        <begin position="133"/>
        <end position="155"/>
    </location>
</feature>
<dbReference type="AlphaFoldDB" id="A0A8J3UT60"/>
<organism evidence="3 4">
    <name type="scientific">Planotetraspora silvatica</name>
    <dbReference type="NCBI Taxonomy" id="234614"/>
    <lineage>
        <taxon>Bacteria</taxon>
        <taxon>Bacillati</taxon>
        <taxon>Actinomycetota</taxon>
        <taxon>Actinomycetes</taxon>
        <taxon>Streptosporangiales</taxon>
        <taxon>Streptosporangiaceae</taxon>
        <taxon>Planotetraspora</taxon>
    </lineage>
</organism>
<evidence type="ECO:0000256" key="1">
    <source>
        <dbReference type="SAM" id="MobiDB-lite"/>
    </source>
</evidence>
<comment type="caution">
    <text evidence="3">The sequence shown here is derived from an EMBL/GenBank/DDBJ whole genome shotgun (WGS) entry which is preliminary data.</text>
</comment>
<feature type="region of interest" description="Disordered" evidence="1">
    <location>
        <begin position="1"/>
        <end position="73"/>
    </location>
</feature>
<feature type="region of interest" description="Disordered" evidence="1">
    <location>
        <begin position="289"/>
        <end position="315"/>
    </location>
</feature>